<protein>
    <submittedName>
        <fullName evidence="2">DUF2975 domain-containing protein</fullName>
    </submittedName>
</protein>
<feature type="transmembrane region" description="Helical" evidence="1">
    <location>
        <begin position="54"/>
        <end position="74"/>
    </location>
</feature>
<accession>A0ABN6UJC6</accession>
<evidence type="ECO:0000313" key="3">
    <source>
        <dbReference type="Proteomes" id="UP001317822"/>
    </source>
</evidence>
<evidence type="ECO:0000256" key="1">
    <source>
        <dbReference type="SAM" id="Phobius"/>
    </source>
</evidence>
<dbReference type="RefSeq" id="WP_281781814.1">
    <property type="nucleotide sequence ID" value="NZ_AP027041.1"/>
</dbReference>
<dbReference type="Pfam" id="PF11188">
    <property type="entry name" value="DUF2975"/>
    <property type="match status" value="1"/>
</dbReference>
<evidence type="ECO:0000313" key="2">
    <source>
        <dbReference type="EMBL" id="BDU16430.1"/>
    </source>
</evidence>
<name>A0ABN6UJC6_9GAMM</name>
<organism evidence="2 3">
    <name type="scientific">Lysobacter auxotrophicus</name>
    <dbReference type="NCBI Taxonomy" id="2992573"/>
    <lineage>
        <taxon>Bacteria</taxon>
        <taxon>Pseudomonadati</taxon>
        <taxon>Pseudomonadota</taxon>
        <taxon>Gammaproteobacteria</taxon>
        <taxon>Lysobacterales</taxon>
        <taxon>Lysobacteraceae</taxon>
        <taxon>Lysobacter</taxon>
    </lineage>
</organism>
<gene>
    <name evidence="2" type="ORF">LA521A_16310</name>
</gene>
<feature type="transmembrane region" description="Helical" evidence="1">
    <location>
        <begin position="95"/>
        <end position="116"/>
    </location>
</feature>
<dbReference type="Proteomes" id="UP001317822">
    <property type="component" value="Chromosome"/>
</dbReference>
<sequence>MSMGLARHARVLRIAALAAGAFYVMATFAAMLSLHGWGGRFVAATLEAGDMPTTWAACTAIAIALLIGAAMFELARMLGRVGRERMFSADATRHFRRFALCFLLATLARAAMPAVAMAAQSIPQGALRFRLDGGDLVTLLVAALFWLVARLFDEAARLEDDSRSIV</sequence>
<keyword evidence="1" id="KW-0472">Membrane</keyword>
<reference evidence="2 3" key="1">
    <citation type="journal article" date="2023" name="Int. J. Syst. Evol. Microbiol.">
        <title>Physiological and genomic analyses of cobalamin (vitamin B12)-auxotrophy of Lysobacter auxotrophicus sp. nov., a methionine-auxotrophic chitinolytic bacterium isolated from chitin-treated soil.</title>
        <authorList>
            <person name="Saito A."/>
            <person name="Dohra H."/>
            <person name="Hamada M."/>
            <person name="Moriuchi R."/>
            <person name="Kotsuchibashi Y."/>
            <person name="Mori K."/>
        </authorList>
    </citation>
    <scope>NUCLEOTIDE SEQUENCE [LARGE SCALE GENOMIC DNA]</scope>
    <source>
        <strain evidence="2 3">5-21a</strain>
    </source>
</reference>
<keyword evidence="1" id="KW-1133">Transmembrane helix</keyword>
<proteinExistence type="predicted"/>
<dbReference type="EMBL" id="AP027041">
    <property type="protein sequence ID" value="BDU16430.1"/>
    <property type="molecule type" value="Genomic_DNA"/>
</dbReference>
<feature type="transmembrane region" description="Helical" evidence="1">
    <location>
        <begin position="136"/>
        <end position="153"/>
    </location>
</feature>
<feature type="transmembrane region" description="Helical" evidence="1">
    <location>
        <begin position="12"/>
        <end position="34"/>
    </location>
</feature>
<keyword evidence="3" id="KW-1185">Reference proteome</keyword>
<dbReference type="InterPro" id="IPR021354">
    <property type="entry name" value="DUF2975"/>
</dbReference>
<keyword evidence="1" id="KW-0812">Transmembrane</keyword>